<organism evidence="4 5">
    <name type="scientific">Aerococcus mictus</name>
    <dbReference type="NCBI Taxonomy" id="2976810"/>
    <lineage>
        <taxon>Bacteria</taxon>
        <taxon>Bacillati</taxon>
        <taxon>Bacillota</taxon>
        <taxon>Bacilli</taxon>
        <taxon>Lactobacillales</taxon>
        <taxon>Aerococcaceae</taxon>
        <taxon>Aerococcus</taxon>
    </lineage>
</organism>
<feature type="compositionally biased region" description="Low complexity" evidence="2">
    <location>
        <begin position="137"/>
        <end position="151"/>
    </location>
</feature>
<evidence type="ECO:0000256" key="1">
    <source>
        <dbReference type="SAM" id="Coils"/>
    </source>
</evidence>
<keyword evidence="1" id="KW-0175">Coiled coil</keyword>
<evidence type="ECO:0008006" key="6">
    <source>
        <dbReference type="Google" id="ProtNLM"/>
    </source>
</evidence>
<name>A0A9Q4DE16_9LACT</name>
<feature type="compositionally biased region" description="Basic and acidic residues" evidence="2">
    <location>
        <begin position="163"/>
        <end position="174"/>
    </location>
</feature>
<feature type="transmembrane region" description="Helical" evidence="3">
    <location>
        <begin position="903"/>
        <end position="925"/>
    </location>
</feature>
<evidence type="ECO:0000313" key="4">
    <source>
        <dbReference type="EMBL" id="MCY3088091.1"/>
    </source>
</evidence>
<feature type="coiled-coil region" evidence="1">
    <location>
        <begin position="518"/>
        <end position="688"/>
    </location>
</feature>
<feature type="region of interest" description="Disordered" evidence="2">
    <location>
        <begin position="69"/>
        <end position="89"/>
    </location>
</feature>
<dbReference type="InterPro" id="IPR038799">
    <property type="entry name" value="LEKR1"/>
</dbReference>
<evidence type="ECO:0000256" key="3">
    <source>
        <dbReference type="SAM" id="Phobius"/>
    </source>
</evidence>
<dbReference type="PANTHER" id="PTHR34251">
    <property type="entry name" value="LEUCINE-, GLUTAMATE- AND LYSINE-RICH PROTEIN 1"/>
    <property type="match status" value="1"/>
</dbReference>
<dbReference type="RefSeq" id="WP_111846315.1">
    <property type="nucleotide sequence ID" value="NZ_CAJHLG010000006.1"/>
</dbReference>
<gene>
    <name evidence="4" type="ORF">ODY61_08215</name>
</gene>
<dbReference type="InterPro" id="IPR035940">
    <property type="entry name" value="CAP_sf"/>
</dbReference>
<feature type="compositionally biased region" description="Basic and acidic residues" evidence="2">
    <location>
        <begin position="730"/>
        <end position="755"/>
    </location>
</feature>
<reference evidence="4" key="1">
    <citation type="submission" date="2022-09" db="EMBL/GenBank/DDBJ databases">
        <title>Aerococcus urinae taxonomy study.</title>
        <authorList>
            <person name="Christensen J."/>
            <person name="Senneby E."/>
        </authorList>
    </citation>
    <scope>NUCLEOTIDE SEQUENCE</scope>
    <source>
        <strain evidence="4">LUND-41-B12</strain>
    </source>
</reference>
<feature type="region of interest" description="Disordered" evidence="2">
    <location>
        <begin position="130"/>
        <end position="194"/>
    </location>
</feature>
<dbReference type="GeneID" id="86858978"/>
<keyword evidence="3" id="KW-0812">Transmembrane</keyword>
<dbReference type="PANTHER" id="PTHR34251:SF1">
    <property type="entry name" value="LEUCINE, GLUTAMATE AND LYSINE RICH 1"/>
    <property type="match status" value="1"/>
</dbReference>
<sequence>MTNFKKLLLATTATTTSAGVVFFSEETVAKAAEVSSINTYSTSEIQRKESPQEIKVTEADVNEAKEQVNKAEKGVHAKEDAVKAAEDADTKARDQVKDLTDAVQVADQADVIVKEHSQVIEEKTAEKAMVEPKLQDAQSEQNQAQATAQAAEKVLADAQADQAAKENSVKEKEGALNALTTGGDQAQKERLEKDVQAADQSLQDAKAKEANLTDQVNHQAEALKNYEPTVKKTIVKGDPNKQAPEKAADYDYNKRFNPINNGRDYRMEDVDFDGIRNIEIDNSVHEVDFHNFNNKKLSEEFVKLLNELRHKNGIKDDAYVDDKFVEYATLRAQEMAENKTLSHATKYSKDGSPWKEYAHGGENAGYDWVFNWGGENEQVSGMIGEQRDYRTYEQVAYRLLLRWYSDFNNLHRGNYSHRRALFEFYGPAGVGAQLTPEGAIFFNFNYHTNPGGFTIMKDHYGLDVGHANNMDALDKWSREYNNKMSEENPLQPTWKGQPMKFLPEFNYIYVDKEVEDHSDQLAKTLDVLKAQLKDASRAVQNAQSKKEQSENALNGFILALNNKDEARRQAKAALDQAEDALKASTDAKNRAANDLDQASQALDRAKTKTSALENQVADLEQAIDHAKAKKDQALNAAGQKDTLQTQLTEAKEQAVKASETLTHVKRQLKEAKDDLAQAQKTYAEKLSLYNLGKDLIITQDGNHIIAIPKDAPVQEELPEAKVPTLSTLAGEEKPNKTPKGEEPTVTDKKPHDEIKPSVTEDENKPVEGDDHREGDKPSSNTADDNLQEDDQSSSAEGEIKSGVAKSINDNQIKTDDKKSSLKNDKIKHLIQSLVEEDRDNLQADKNKTKVPSKGATINKTYSKECSDKVSNEIINKNGEHTSISVNVVNDLKRENTTVLPETGASIGVMSLIVGVSSVFAGCAILNRKRH</sequence>
<dbReference type="AlphaFoldDB" id="A0A9Q4DE16"/>
<protein>
    <recommendedName>
        <fullName evidence="6">LPXTG-motif cell wall anchor domain protein</fullName>
    </recommendedName>
</protein>
<feature type="compositionally biased region" description="Basic and acidic residues" evidence="2">
    <location>
        <begin position="761"/>
        <end position="776"/>
    </location>
</feature>
<dbReference type="Proteomes" id="UP001069047">
    <property type="component" value="Unassembled WGS sequence"/>
</dbReference>
<dbReference type="Gene3D" id="3.40.33.10">
    <property type="entry name" value="CAP"/>
    <property type="match status" value="1"/>
</dbReference>
<keyword evidence="3" id="KW-0472">Membrane</keyword>
<dbReference type="EMBL" id="JAOTMY010000005">
    <property type="protein sequence ID" value="MCY3088091.1"/>
    <property type="molecule type" value="Genomic_DNA"/>
</dbReference>
<comment type="caution">
    <text evidence="4">The sequence shown here is derived from an EMBL/GenBank/DDBJ whole genome shotgun (WGS) entry which is preliminary data.</text>
</comment>
<proteinExistence type="predicted"/>
<evidence type="ECO:0000313" key="5">
    <source>
        <dbReference type="Proteomes" id="UP001069047"/>
    </source>
</evidence>
<feature type="region of interest" description="Disordered" evidence="2">
    <location>
        <begin position="716"/>
        <end position="820"/>
    </location>
</feature>
<keyword evidence="3" id="KW-1133">Transmembrane helix</keyword>
<evidence type="ECO:0000256" key="2">
    <source>
        <dbReference type="SAM" id="MobiDB-lite"/>
    </source>
</evidence>
<accession>A0A9Q4DE16</accession>